<dbReference type="GO" id="GO:0016020">
    <property type="term" value="C:membrane"/>
    <property type="evidence" value="ECO:0007669"/>
    <property type="project" value="TreeGrafter"/>
</dbReference>
<feature type="transmembrane region" description="Helical" evidence="1">
    <location>
        <begin position="49"/>
        <end position="72"/>
    </location>
</feature>
<dbReference type="InterPro" id="IPR050879">
    <property type="entry name" value="Acyltransferase_3"/>
</dbReference>
<name>X1DLL5_9ZZZZ</name>
<dbReference type="GO" id="GO:0000271">
    <property type="term" value="P:polysaccharide biosynthetic process"/>
    <property type="evidence" value="ECO:0007669"/>
    <property type="project" value="TreeGrafter"/>
</dbReference>
<evidence type="ECO:0000256" key="1">
    <source>
        <dbReference type="SAM" id="Phobius"/>
    </source>
</evidence>
<feature type="transmembrane region" description="Helical" evidence="1">
    <location>
        <begin position="110"/>
        <end position="131"/>
    </location>
</feature>
<dbReference type="EMBL" id="BART01037180">
    <property type="protein sequence ID" value="GAH05894.1"/>
    <property type="molecule type" value="Genomic_DNA"/>
</dbReference>
<keyword evidence="1" id="KW-0472">Membrane</keyword>
<evidence type="ECO:0000259" key="2">
    <source>
        <dbReference type="Pfam" id="PF01757"/>
    </source>
</evidence>
<gene>
    <name evidence="3" type="ORF">S01H4_62335</name>
</gene>
<proteinExistence type="predicted"/>
<organism evidence="3">
    <name type="scientific">marine sediment metagenome</name>
    <dbReference type="NCBI Taxonomy" id="412755"/>
    <lineage>
        <taxon>unclassified sequences</taxon>
        <taxon>metagenomes</taxon>
        <taxon>ecological metagenomes</taxon>
    </lineage>
</organism>
<dbReference type="PANTHER" id="PTHR23028">
    <property type="entry name" value="ACETYLTRANSFERASE"/>
    <property type="match status" value="1"/>
</dbReference>
<dbReference type="InterPro" id="IPR002656">
    <property type="entry name" value="Acyl_transf_3_dom"/>
</dbReference>
<evidence type="ECO:0000313" key="3">
    <source>
        <dbReference type="EMBL" id="GAH05894.1"/>
    </source>
</evidence>
<feature type="transmembrane region" description="Helical" evidence="1">
    <location>
        <begin position="12"/>
        <end position="28"/>
    </location>
</feature>
<keyword evidence="1" id="KW-0812">Transmembrane</keyword>
<feature type="non-terminal residue" evidence="3">
    <location>
        <position position="159"/>
    </location>
</feature>
<accession>X1DLL5</accession>
<sequence>KPNFPDLQKIGVILFFLISGFLITYTTLRKANNEWYTFKEYYIERFSRIYIVYVPVLILIVFLDFYLFIYLAEPNVHNSYNALTFIYNLLMLQDAHSIIGGYTSFGTARILWTLAMFWWIYMLFGWLILGSRTVNKYFLYILILILFLFITILIGMGIR</sequence>
<protein>
    <recommendedName>
        <fullName evidence="2">Acyltransferase 3 domain-containing protein</fullName>
    </recommendedName>
</protein>
<dbReference type="PANTHER" id="PTHR23028:SF53">
    <property type="entry name" value="ACYL_TRANSF_3 DOMAIN-CONTAINING PROTEIN"/>
    <property type="match status" value="1"/>
</dbReference>
<dbReference type="AlphaFoldDB" id="X1DLL5"/>
<dbReference type="GO" id="GO:0016747">
    <property type="term" value="F:acyltransferase activity, transferring groups other than amino-acyl groups"/>
    <property type="evidence" value="ECO:0007669"/>
    <property type="project" value="InterPro"/>
</dbReference>
<feature type="non-terminal residue" evidence="3">
    <location>
        <position position="1"/>
    </location>
</feature>
<dbReference type="Pfam" id="PF01757">
    <property type="entry name" value="Acyl_transf_3"/>
    <property type="match status" value="1"/>
</dbReference>
<keyword evidence="1" id="KW-1133">Transmembrane helix</keyword>
<feature type="domain" description="Acyltransferase 3" evidence="2">
    <location>
        <begin position="9"/>
        <end position="154"/>
    </location>
</feature>
<comment type="caution">
    <text evidence="3">The sequence shown here is derived from an EMBL/GenBank/DDBJ whole genome shotgun (WGS) entry which is preliminary data.</text>
</comment>
<reference evidence="3" key="1">
    <citation type="journal article" date="2014" name="Front. Microbiol.">
        <title>High frequency of phylogenetically diverse reductive dehalogenase-homologous genes in deep subseafloor sedimentary metagenomes.</title>
        <authorList>
            <person name="Kawai M."/>
            <person name="Futagami T."/>
            <person name="Toyoda A."/>
            <person name="Takaki Y."/>
            <person name="Nishi S."/>
            <person name="Hori S."/>
            <person name="Arai W."/>
            <person name="Tsubouchi T."/>
            <person name="Morono Y."/>
            <person name="Uchiyama I."/>
            <person name="Ito T."/>
            <person name="Fujiyama A."/>
            <person name="Inagaki F."/>
            <person name="Takami H."/>
        </authorList>
    </citation>
    <scope>NUCLEOTIDE SEQUENCE</scope>
    <source>
        <strain evidence="3">Expedition CK06-06</strain>
    </source>
</reference>
<feature type="transmembrane region" description="Helical" evidence="1">
    <location>
        <begin position="137"/>
        <end position="158"/>
    </location>
</feature>